<dbReference type="AlphaFoldDB" id="A0A1T4V7J2"/>
<dbReference type="InterPro" id="IPR000192">
    <property type="entry name" value="Aminotrans_V_dom"/>
</dbReference>
<dbReference type="InterPro" id="IPR015424">
    <property type="entry name" value="PyrdxlP-dep_Trfase"/>
</dbReference>
<evidence type="ECO:0000259" key="2">
    <source>
        <dbReference type="Pfam" id="PF00266"/>
    </source>
</evidence>
<dbReference type="NCBIfam" id="TIGR01977">
    <property type="entry name" value="am_tr_V_EF2568"/>
    <property type="match status" value="1"/>
</dbReference>
<dbReference type="Proteomes" id="UP000242432">
    <property type="component" value="Unassembled WGS sequence"/>
</dbReference>
<accession>A0A1T4V7J2</accession>
<evidence type="ECO:0000256" key="1">
    <source>
        <dbReference type="ARBA" id="ARBA00022898"/>
    </source>
</evidence>
<feature type="domain" description="Aminotransferase class V" evidence="2">
    <location>
        <begin position="8"/>
        <end position="370"/>
    </location>
</feature>
<name>A0A1T4V7J2_9GAMM</name>
<protein>
    <submittedName>
        <fullName evidence="3">Cysteine desulfurase family protein</fullName>
    </submittedName>
</protein>
<gene>
    <name evidence="3" type="ORF">SAMN02745213_00975</name>
</gene>
<organism evidence="3 4">
    <name type="scientific">Succinivibrio dextrinosolvens DSM 3072</name>
    <dbReference type="NCBI Taxonomy" id="1123324"/>
    <lineage>
        <taxon>Bacteria</taxon>
        <taxon>Pseudomonadati</taxon>
        <taxon>Pseudomonadota</taxon>
        <taxon>Gammaproteobacteria</taxon>
        <taxon>Aeromonadales</taxon>
        <taxon>Succinivibrionaceae</taxon>
        <taxon>Succinivibrio</taxon>
    </lineage>
</organism>
<proteinExistence type="predicted"/>
<dbReference type="InterPro" id="IPR015422">
    <property type="entry name" value="PyrdxlP-dep_Trfase_small"/>
</dbReference>
<sequence length="386" mass="42992">MSENNIAYFDNAATTFPKPEIVYSFMNEFYRSNGVNIGRGSSSSGKSAYRLQKETRDLLLDLFHCPGKQIIFEPSATIALNQVIRGLEWHEGDTVYITPFEHNAVLRPLTYLKDKYNLRVIELSVDKDTISYNLEKIKYQFQENAPKVVIATHASNVCGVIAPIERIFHLAKKYKAITIADMSQTAGLIDTNINDAQADFSIFAGHKTLYGPFGIAGFVATSEIPLKPLIYGGTGIESANPYMPEQVPIKFEAGSQNIMAISGLNASLKWIFETGIDELLKKDQENKEILLSTLELFDFINIIKPKDDCIGIVSTTIQGYSSDSLSALFSDKSIACRTGLQCAPTAHRFLGTFPSGTIRYSVSYFNTEQDYILLKKALMDTESIIY</sequence>
<keyword evidence="4" id="KW-1185">Reference proteome</keyword>
<dbReference type="PANTHER" id="PTHR43586">
    <property type="entry name" value="CYSTEINE DESULFURASE"/>
    <property type="match status" value="1"/>
</dbReference>
<dbReference type="SUPFAM" id="SSF53383">
    <property type="entry name" value="PLP-dependent transferases"/>
    <property type="match status" value="1"/>
</dbReference>
<reference evidence="4" key="1">
    <citation type="submission" date="2017-02" db="EMBL/GenBank/DDBJ databases">
        <authorList>
            <person name="Varghese N."/>
            <person name="Submissions S."/>
        </authorList>
    </citation>
    <scope>NUCLEOTIDE SEQUENCE [LARGE SCALE GENOMIC DNA]</scope>
    <source>
        <strain evidence="4">DSM 3072</strain>
    </source>
</reference>
<dbReference type="Gene3D" id="3.90.1150.10">
    <property type="entry name" value="Aspartate Aminotransferase, domain 1"/>
    <property type="match status" value="1"/>
</dbReference>
<evidence type="ECO:0000313" key="3">
    <source>
        <dbReference type="EMBL" id="SKA60904.1"/>
    </source>
</evidence>
<dbReference type="InterPro" id="IPR010969">
    <property type="entry name" value="Cys_dSase-rel_unknwn_funct"/>
</dbReference>
<dbReference type="EMBL" id="FUXX01000012">
    <property type="protein sequence ID" value="SKA60904.1"/>
    <property type="molecule type" value="Genomic_DNA"/>
</dbReference>
<dbReference type="RefSeq" id="WP_078928495.1">
    <property type="nucleotide sequence ID" value="NZ_FUXX01000012.1"/>
</dbReference>
<keyword evidence="1" id="KW-0663">Pyridoxal phosphate</keyword>
<dbReference type="InterPro" id="IPR015421">
    <property type="entry name" value="PyrdxlP-dep_Trfase_major"/>
</dbReference>
<dbReference type="Pfam" id="PF00266">
    <property type="entry name" value="Aminotran_5"/>
    <property type="match status" value="1"/>
</dbReference>
<dbReference type="PANTHER" id="PTHR43586:SF4">
    <property type="entry name" value="ISOPENICILLIN N EPIMERASE"/>
    <property type="match status" value="1"/>
</dbReference>
<dbReference type="Gene3D" id="3.40.640.10">
    <property type="entry name" value="Type I PLP-dependent aspartate aminotransferase-like (Major domain)"/>
    <property type="match status" value="1"/>
</dbReference>
<evidence type="ECO:0000313" key="4">
    <source>
        <dbReference type="Proteomes" id="UP000242432"/>
    </source>
</evidence>